<dbReference type="EMBL" id="CAXAMN010000792">
    <property type="protein sequence ID" value="CAK8990804.1"/>
    <property type="molecule type" value="Genomic_DNA"/>
</dbReference>
<dbReference type="EMBL" id="CAXAMN010000758">
    <property type="protein sequence ID" value="CAK8990519.1"/>
    <property type="molecule type" value="Genomic_DNA"/>
</dbReference>
<gene>
    <name evidence="1" type="ORF">CCMP2556_LOCUS2084</name>
    <name evidence="2" type="ORF">CCMP2556_LOCUS2203</name>
</gene>
<reference evidence="2 3" key="1">
    <citation type="submission" date="2024-02" db="EMBL/GenBank/DDBJ databases">
        <authorList>
            <person name="Chen Y."/>
            <person name="Shah S."/>
            <person name="Dougan E. K."/>
            <person name="Thang M."/>
            <person name="Chan C."/>
        </authorList>
    </citation>
    <scope>NUCLEOTIDE SEQUENCE [LARGE SCALE GENOMIC DNA]</scope>
</reference>
<proteinExistence type="predicted"/>
<protein>
    <submittedName>
        <fullName evidence="2">Uncharacterized protein</fullName>
    </submittedName>
</protein>
<organism evidence="2 3">
    <name type="scientific">Durusdinium trenchii</name>
    <dbReference type="NCBI Taxonomy" id="1381693"/>
    <lineage>
        <taxon>Eukaryota</taxon>
        <taxon>Sar</taxon>
        <taxon>Alveolata</taxon>
        <taxon>Dinophyceae</taxon>
        <taxon>Suessiales</taxon>
        <taxon>Symbiodiniaceae</taxon>
        <taxon>Durusdinium</taxon>
    </lineage>
</organism>
<evidence type="ECO:0000313" key="3">
    <source>
        <dbReference type="Proteomes" id="UP001642484"/>
    </source>
</evidence>
<accession>A0ABP0HN67</accession>
<name>A0ABP0HN67_9DINO</name>
<keyword evidence="3" id="KW-1185">Reference proteome</keyword>
<dbReference type="Proteomes" id="UP001642484">
    <property type="component" value="Unassembled WGS sequence"/>
</dbReference>
<comment type="caution">
    <text evidence="2">The sequence shown here is derived from an EMBL/GenBank/DDBJ whole genome shotgun (WGS) entry which is preliminary data.</text>
</comment>
<sequence length="261" mass="29672">MRQKMYCALQSTRCRSVPAQMDWLDSDEERMGEGILKAMSFSDFADVPAISQVSPVKRRRWGLLLLIVAVILALLQFRWPGQDTPTMQGDFAAEGRSYLKEGSVYQNDYMTLWNVNNVAISVTLKMQDLSHFELRIQNLNSKGGGNDGWFAVRGSFALKPLDTEGRFFSIWPDPHGKDNVVVDFDESNQDGATLLLYRVLRKLGGAGMMKFLQLKVDATKDMVLVKPKARLLRALWDQPVSLRLTTEERLWKPELPEAEEV</sequence>
<evidence type="ECO:0000313" key="1">
    <source>
        <dbReference type="EMBL" id="CAK8990519.1"/>
    </source>
</evidence>
<evidence type="ECO:0000313" key="2">
    <source>
        <dbReference type="EMBL" id="CAK8990804.1"/>
    </source>
</evidence>